<feature type="non-terminal residue" evidence="12">
    <location>
        <position position="946"/>
    </location>
</feature>
<proteinExistence type="inferred from homology"/>
<evidence type="ECO:0000313" key="14">
    <source>
        <dbReference type="Proteomes" id="UP000014760"/>
    </source>
</evidence>
<dbReference type="Proteomes" id="UP000014760">
    <property type="component" value="Unassembled WGS sequence"/>
</dbReference>
<evidence type="ECO:0000256" key="8">
    <source>
        <dbReference type="ARBA" id="ARBA00023242"/>
    </source>
</evidence>
<dbReference type="InterPro" id="IPR029136">
    <property type="entry name" value="MDM1"/>
</dbReference>
<reference evidence="12 14" key="2">
    <citation type="journal article" date="2013" name="Nature">
        <title>Insights into bilaterian evolution from three spiralian genomes.</title>
        <authorList>
            <person name="Simakov O."/>
            <person name="Marletaz F."/>
            <person name="Cho S.J."/>
            <person name="Edsinger-Gonzales E."/>
            <person name="Havlak P."/>
            <person name="Hellsten U."/>
            <person name="Kuo D.H."/>
            <person name="Larsson T."/>
            <person name="Lv J."/>
            <person name="Arendt D."/>
            <person name="Savage R."/>
            <person name="Osoegawa K."/>
            <person name="de Jong P."/>
            <person name="Grimwood J."/>
            <person name="Chapman J.A."/>
            <person name="Shapiro H."/>
            <person name="Aerts A."/>
            <person name="Otillar R.P."/>
            <person name="Terry A.Y."/>
            <person name="Boore J.L."/>
            <person name="Grigoriev I.V."/>
            <person name="Lindberg D.R."/>
            <person name="Seaver E.C."/>
            <person name="Weisblat D.A."/>
            <person name="Putnam N.H."/>
            <person name="Rokhsar D.S."/>
        </authorList>
    </citation>
    <scope>NUCLEOTIDE SEQUENCE</scope>
    <source>
        <strain evidence="12 14">I ESC-2004</strain>
    </source>
</reference>
<evidence type="ECO:0000256" key="11">
    <source>
        <dbReference type="SAM" id="MobiDB-lite"/>
    </source>
</evidence>
<feature type="coiled-coil region" evidence="10">
    <location>
        <begin position="347"/>
        <end position="374"/>
    </location>
</feature>
<accession>R7UH63</accession>
<evidence type="ECO:0000313" key="12">
    <source>
        <dbReference type="EMBL" id="ELU03143.1"/>
    </source>
</evidence>
<evidence type="ECO:0000256" key="6">
    <source>
        <dbReference type="ARBA" id="ARBA00022701"/>
    </source>
</evidence>
<evidence type="ECO:0000256" key="4">
    <source>
        <dbReference type="ARBA" id="ARBA00013508"/>
    </source>
</evidence>
<dbReference type="PANTHER" id="PTHR32078:SF1">
    <property type="entry name" value="NUCLEAR PROTEIN MDM1"/>
    <property type="match status" value="1"/>
</dbReference>
<dbReference type="OrthoDB" id="9999940at2759"/>
<evidence type="ECO:0000256" key="9">
    <source>
        <dbReference type="ARBA" id="ARBA00045771"/>
    </source>
</evidence>
<keyword evidence="5" id="KW-0963">Cytoplasm</keyword>
<name>R7UH63_CAPTE</name>
<feature type="region of interest" description="Disordered" evidence="11">
    <location>
        <begin position="718"/>
        <end position="761"/>
    </location>
</feature>
<dbReference type="PANTHER" id="PTHR32078">
    <property type="entry name" value="NUCLEAR PROTEIN MDM1"/>
    <property type="match status" value="1"/>
</dbReference>
<sequence length="946" mass="105701">MIHEWHVRQCKVIEKIIKYTLTEYLESNNRYPQNPFRVMTQFVYYASSWLGKLKNLRNICEIKSRLQITFNIHCTQKQVATNSQNLADDLIADIIVLINRNSMIVETNLKDCHMLHIFTIAYCHTTGRTEYNSQFKRKQASKNSKNHTSRVAGVASIDIGDINEPSFPSKKRDSHSPCNHSSAPGIVMEPPLQRKKKPVTPMTTSTTQWHEESGRGSDYILLGNQGKFASNVQYNPKRAWKKKEPVKESSPRSKPAVPSAAPDKATPTSPPPAPRLIAPAPKVVVDTGAPKKTRPVKPTSPPAKKTKVVAIETKAPEEAKKLKESVNLSKMEAKKENDARRVYEVQLAKEEDLIRRQVEKEREIEQKKKALKGNYAMKYRSGVAPPRSRGPKRLSEYQLQFKWMKGVANSPLLAADQVVHKSNTQIGPYKTETANKKSEYATQFKQYQPVQSAEPARKPAKVKRSRSLEAVVSPDHLPPAGLNRVTADFDPRLVQESLNPNHFSFPHGKFKSSNSEYHRNFRPPKDYVYQDGAWGGVVPPRVEPVMEPEAEEGAPTNSWYSEVMELRKKAAEYRLRARGTHFSRSHLAQLYAQNAELWDSYSVVSALSLETGSKSSRGGGDDSDRPSVVAEAWKEKDSKASNSTARSNTVSVLNSEASESSTFAASEAGRLPTPQGRKRSSPYVRHHLDRTTPCAGGALLSTPPKAKVTEFKAIRGQEEITSDDRPASPERVSCTCGVGSSLSPSPDEAPSQEKGVQTRTSSRLVFNRDGSLVDPRKIQVNLEEIFADRKPVERKLTDDSVEGSDGLPTFGMPTRDTHELLDEEASTDRPLATHYVQTPQNARLARQKFPEADIPSTIDENMAQTFNKNKLLPGEVCLDDIPNWRRDEDALSTSVRSVASSCSVASEIFERAKKRRDLFWAPNGENSDVSHRHRIMLLVGTSTHGS</sequence>
<dbReference type="GO" id="GO:0046600">
    <property type="term" value="P:negative regulation of centriole replication"/>
    <property type="evidence" value="ECO:0007669"/>
    <property type="project" value="InterPro"/>
</dbReference>
<dbReference type="GO" id="GO:0005814">
    <property type="term" value="C:centriole"/>
    <property type="evidence" value="ECO:0007669"/>
    <property type="project" value="UniProtKB-SubCell"/>
</dbReference>
<dbReference type="EMBL" id="KB303456">
    <property type="protein sequence ID" value="ELU03143.1"/>
    <property type="molecule type" value="Genomic_DNA"/>
</dbReference>
<dbReference type="STRING" id="283909.R7UH63"/>
<feature type="region of interest" description="Disordered" evidence="11">
    <location>
        <begin position="233"/>
        <end position="308"/>
    </location>
</feature>
<reference evidence="14" key="1">
    <citation type="submission" date="2012-12" db="EMBL/GenBank/DDBJ databases">
        <authorList>
            <person name="Hellsten U."/>
            <person name="Grimwood J."/>
            <person name="Chapman J.A."/>
            <person name="Shapiro H."/>
            <person name="Aerts A."/>
            <person name="Otillar R.P."/>
            <person name="Terry A.Y."/>
            <person name="Boore J.L."/>
            <person name="Simakov O."/>
            <person name="Marletaz F."/>
            <person name="Cho S.-J."/>
            <person name="Edsinger-Gonzales E."/>
            <person name="Havlak P."/>
            <person name="Kuo D.-H."/>
            <person name="Larsson T."/>
            <person name="Lv J."/>
            <person name="Arendt D."/>
            <person name="Savage R."/>
            <person name="Osoegawa K."/>
            <person name="de Jong P."/>
            <person name="Lindberg D.R."/>
            <person name="Seaver E.C."/>
            <person name="Weisblat D.A."/>
            <person name="Putnam N.H."/>
            <person name="Grigoriev I.V."/>
            <person name="Rokhsar D.S."/>
        </authorList>
    </citation>
    <scope>NUCLEOTIDE SEQUENCE</scope>
    <source>
        <strain evidence="14">I ESC-2004</strain>
    </source>
</reference>
<evidence type="ECO:0000256" key="10">
    <source>
        <dbReference type="SAM" id="Coils"/>
    </source>
</evidence>
<feature type="compositionally biased region" description="Basic and acidic residues" evidence="11">
    <location>
        <begin position="718"/>
        <end position="728"/>
    </location>
</feature>
<dbReference type="GO" id="GO:0005874">
    <property type="term" value="C:microtubule"/>
    <property type="evidence" value="ECO:0007669"/>
    <property type="project" value="UniProtKB-KW"/>
</dbReference>
<feature type="compositionally biased region" description="Polar residues" evidence="11">
    <location>
        <begin position="640"/>
        <end position="654"/>
    </location>
</feature>
<feature type="compositionally biased region" description="Basic residues" evidence="11">
    <location>
        <begin position="135"/>
        <end position="148"/>
    </location>
</feature>
<dbReference type="GO" id="GO:0008017">
    <property type="term" value="F:microtubule binding"/>
    <property type="evidence" value="ECO:0007669"/>
    <property type="project" value="InterPro"/>
</dbReference>
<evidence type="ECO:0000256" key="7">
    <source>
        <dbReference type="ARBA" id="ARBA00023212"/>
    </source>
</evidence>
<evidence type="ECO:0000256" key="2">
    <source>
        <dbReference type="ARBA" id="ARBA00004123"/>
    </source>
</evidence>
<feature type="compositionally biased region" description="Basic residues" evidence="11">
    <location>
        <begin position="676"/>
        <end position="688"/>
    </location>
</feature>
<feature type="region of interest" description="Disordered" evidence="11">
    <location>
        <begin position="796"/>
        <end position="815"/>
    </location>
</feature>
<comment type="subcellular location">
    <subcellularLocation>
        <location evidence="1">Cytoplasm</location>
        <location evidence="1">Cytoskeleton</location>
        <location evidence="1">Microtubule organizing center</location>
        <location evidence="1">Centrosome</location>
        <location evidence="1">Centriole</location>
    </subcellularLocation>
    <subcellularLocation>
        <location evidence="2">Nucleus</location>
    </subcellularLocation>
</comment>
<feature type="region of interest" description="Disordered" evidence="11">
    <location>
        <begin position="134"/>
        <end position="221"/>
    </location>
</feature>
<reference evidence="13" key="3">
    <citation type="submission" date="2015-06" db="UniProtKB">
        <authorList>
            <consortium name="EnsemblMetazoa"/>
        </authorList>
    </citation>
    <scope>IDENTIFICATION</scope>
</reference>
<feature type="region of interest" description="Disordered" evidence="11">
    <location>
        <begin position="446"/>
        <end position="484"/>
    </location>
</feature>
<dbReference type="EMBL" id="AMQN01001535">
    <property type="status" value="NOT_ANNOTATED_CDS"/>
    <property type="molecule type" value="Genomic_DNA"/>
</dbReference>
<feature type="compositionally biased region" description="Low complexity" evidence="11">
    <location>
        <begin position="258"/>
        <end position="267"/>
    </location>
</feature>
<keyword evidence="14" id="KW-1185">Reference proteome</keyword>
<dbReference type="GO" id="GO:0005634">
    <property type="term" value="C:nucleus"/>
    <property type="evidence" value="ECO:0007669"/>
    <property type="project" value="UniProtKB-SubCell"/>
</dbReference>
<comment type="function">
    <text evidence="9">Microtubule-binding protein that negatively regulates centriole duplication. Binds to and stabilizes microtubules.</text>
</comment>
<feature type="compositionally biased region" description="Basic and acidic residues" evidence="11">
    <location>
        <begin position="242"/>
        <end position="251"/>
    </location>
</feature>
<organism evidence="12">
    <name type="scientific">Capitella teleta</name>
    <name type="common">Polychaete worm</name>
    <dbReference type="NCBI Taxonomy" id="283909"/>
    <lineage>
        <taxon>Eukaryota</taxon>
        <taxon>Metazoa</taxon>
        <taxon>Spiralia</taxon>
        <taxon>Lophotrochozoa</taxon>
        <taxon>Annelida</taxon>
        <taxon>Polychaeta</taxon>
        <taxon>Sedentaria</taxon>
        <taxon>Scolecida</taxon>
        <taxon>Capitellidae</taxon>
        <taxon>Capitella</taxon>
    </lineage>
</organism>
<evidence type="ECO:0000256" key="5">
    <source>
        <dbReference type="ARBA" id="ARBA00022490"/>
    </source>
</evidence>
<dbReference type="OMA" id="LAWGEQD"/>
<keyword evidence="6" id="KW-0493">Microtubule</keyword>
<dbReference type="Pfam" id="PF15501">
    <property type="entry name" value="MDM1"/>
    <property type="match status" value="1"/>
</dbReference>
<comment type="similarity">
    <text evidence="3">Belongs to the MDM1 family.</text>
</comment>
<evidence type="ECO:0000256" key="1">
    <source>
        <dbReference type="ARBA" id="ARBA00004114"/>
    </source>
</evidence>
<evidence type="ECO:0000256" key="3">
    <source>
        <dbReference type="ARBA" id="ARBA00010494"/>
    </source>
</evidence>
<feature type="region of interest" description="Disordered" evidence="11">
    <location>
        <begin position="611"/>
        <end position="702"/>
    </location>
</feature>
<feature type="compositionally biased region" description="Low complexity" evidence="11">
    <location>
        <begin position="655"/>
        <end position="668"/>
    </location>
</feature>
<keyword evidence="8" id="KW-0539">Nucleus</keyword>
<protein>
    <recommendedName>
        <fullName evidence="4">Nuclear protein MDM1</fullName>
    </recommendedName>
</protein>
<dbReference type="EMBL" id="AMQN01001534">
    <property type="status" value="NOT_ANNOTATED_CDS"/>
    <property type="molecule type" value="Genomic_DNA"/>
</dbReference>
<dbReference type="EnsemblMetazoa" id="CapteT223023">
    <property type="protein sequence ID" value="CapteP223023"/>
    <property type="gene ID" value="CapteG223023"/>
</dbReference>
<gene>
    <name evidence="12" type="ORF">CAPTEDRAFT_223023</name>
</gene>
<dbReference type="HOGENOM" id="CLU_312906_0_0_1"/>
<keyword evidence="10" id="KW-0175">Coiled coil</keyword>
<dbReference type="AlphaFoldDB" id="R7UH63"/>
<evidence type="ECO:0000313" key="13">
    <source>
        <dbReference type="EnsemblMetazoa" id="CapteP223023"/>
    </source>
</evidence>
<keyword evidence="7" id="KW-0206">Cytoskeleton</keyword>